<dbReference type="Gene3D" id="1.10.10.60">
    <property type="entry name" value="Homeodomain-like"/>
    <property type="match status" value="1"/>
</dbReference>
<evidence type="ECO:0000256" key="2">
    <source>
        <dbReference type="ARBA" id="ARBA00022723"/>
    </source>
</evidence>
<reference evidence="11" key="1">
    <citation type="submission" date="2023-03" db="EMBL/GenBank/DDBJ databases">
        <title>Chromosome-level genomes of two armyworms, Mythimna separata and Mythimna loreyi, provide insights into the biosynthesis and reception of sex pheromones.</title>
        <authorList>
            <person name="Zhao H."/>
        </authorList>
    </citation>
    <scope>NUCLEOTIDE SEQUENCE</scope>
    <source>
        <strain evidence="11">BeijingLab</strain>
        <tissue evidence="11">Pupa</tissue>
    </source>
</reference>
<dbReference type="InterPro" id="IPR009057">
    <property type="entry name" value="Homeodomain-like_sf"/>
</dbReference>
<feature type="domain" description="C2H2-type" evidence="9">
    <location>
        <begin position="898"/>
        <end position="925"/>
    </location>
</feature>
<feature type="domain" description="C2H2-type" evidence="9">
    <location>
        <begin position="841"/>
        <end position="869"/>
    </location>
</feature>
<dbReference type="GO" id="GO:0005634">
    <property type="term" value="C:nucleus"/>
    <property type="evidence" value="ECO:0007669"/>
    <property type="project" value="UniProtKB-SubCell"/>
</dbReference>
<evidence type="ECO:0000313" key="11">
    <source>
        <dbReference type="EMBL" id="KAJ8703994.1"/>
    </source>
</evidence>
<dbReference type="SMART" id="SM00868">
    <property type="entry name" value="zf-AD"/>
    <property type="match status" value="4"/>
</dbReference>
<proteinExistence type="predicted"/>
<keyword evidence="5 7" id="KW-0862">Zinc</keyword>
<feature type="binding site" evidence="7">
    <location>
        <position position="64"/>
    </location>
    <ligand>
        <name>Zn(2+)</name>
        <dbReference type="ChEBI" id="CHEBI:29105"/>
    </ligand>
</feature>
<protein>
    <submittedName>
        <fullName evidence="11">Uncharacterized protein</fullName>
    </submittedName>
</protein>
<evidence type="ECO:0000259" key="10">
    <source>
        <dbReference type="PROSITE" id="PS51915"/>
    </source>
</evidence>
<dbReference type="PANTHER" id="PTHR24379:SF121">
    <property type="entry name" value="C2H2-TYPE DOMAIN-CONTAINING PROTEIN"/>
    <property type="match status" value="1"/>
</dbReference>
<dbReference type="EMBL" id="JARGEI010000032">
    <property type="protein sequence ID" value="KAJ8703994.1"/>
    <property type="molecule type" value="Genomic_DNA"/>
</dbReference>
<feature type="region of interest" description="Disordered" evidence="8">
    <location>
        <begin position="299"/>
        <end position="322"/>
    </location>
</feature>
<dbReference type="GO" id="GO:0008270">
    <property type="term" value="F:zinc ion binding"/>
    <property type="evidence" value="ECO:0007669"/>
    <property type="project" value="UniProtKB-UniRule"/>
</dbReference>
<dbReference type="InterPro" id="IPR012934">
    <property type="entry name" value="Znf_AD"/>
</dbReference>
<keyword evidence="3" id="KW-0677">Repeat</keyword>
<evidence type="ECO:0000313" key="12">
    <source>
        <dbReference type="Proteomes" id="UP001231518"/>
    </source>
</evidence>
<comment type="caution">
    <text evidence="11">The sequence shown here is derived from an EMBL/GenBank/DDBJ whole genome shotgun (WGS) entry which is preliminary data.</text>
</comment>
<evidence type="ECO:0000256" key="4">
    <source>
        <dbReference type="ARBA" id="ARBA00022771"/>
    </source>
</evidence>
<feature type="domain" description="C2H2-type" evidence="9">
    <location>
        <begin position="782"/>
        <end position="810"/>
    </location>
</feature>
<feature type="compositionally biased region" description="Basic residues" evidence="8">
    <location>
        <begin position="388"/>
        <end position="402"/>
    </location>
</feature>
<feature type="binding site" evidence="7">
    <location>
        <position position="13"/>
    </location>
    <ligand>
        <name>Zn(2+)</name>
        <dbReference type="ChEBI" id="CHEBI:29105"/>
    </ligand>
</feature>
<evidence type="ECO:0000256" key="3">
    <source>
        <dbReference type="ARBA" id="ARBA00022737"/>
    </source>
</evidence>
<feature type="compositionally biased region" description="Polar residues" evidence="8">
    <location>
        <begin position="354"/>
        <end position="363"/>
    </location>
</feature>
<feature type="region of interest" description="Disordered" evidence="8">
    <location>
        <begin position="353"/>
        <end position="405"/>
    </location>
</feature>
<dbReference type="SUPFAM" id="SSF57667">
    <property type="entry name" value="beta-beta-alpha zinc fingers"/>
    <property type="match status" value="3"/>
</dbReference>
<evidence type="ECO:0000256" key="5">
    <source>
        <dbReference type="ARBA" id="ARBA00022833"/>
    </source>
</evidence>
<evidence type="ECO:0000256" key="6">
    <source>
        <dbReference type="PROSITE-ProRule" id="PRU00042"/>
    </source>
</evidence>
<dbReference type="AlphaFoldDB" id="A0AAD7Y6A5"/>
<dbReference type="FunFam" id="3.30.160.60:FF:000446">
    <property type="entry name" value="Zinc finger protein"/>
    <property type="match status" value="1"/>
</dbReference>
<feature type="binding site" evidence="7">
    <location>
        <position position="61"/>
    </location>
    <ligand>
        <name>Zn(2+)</name>
        <dbReference type="ChEBI" id="CHEBI:29105"/>
    </ligand>
</feature>
<feature type="domain" description="C2H2-type" evidence="9">
    <location>
        <begin position="755"/>
        <end position="782"/>
    </location>
</feature>
<feature type="domain" description="ZAD" evidence="10">
    <location>
        <begin position="11"/>
        <end position="88"/>
    </location>
</feature>
<evidence type="ECO:0000256" key="8">
    <source>
        <dbReference type="SAM" id="MobiDB-lite"/>
    </source>
</evidence>
<dbReference type="Pfam" id="PF00096">
    <property type="entry name" value="zf-C2H2"/>
    <property type="match status" value="2"/>
</dbReference>
<feature type="region of interest" description="Disordered" evidence="8">
    <location>
        <begin position="475"/>
        <end position="496"/>
    </location>
</feature>
<sequence>MEKKKSNTTYGECRCCLAKGYHRDLMKEHYFNGIREVYFDIFMESFNLYLSTNALLTTLICSTCVQRLRDATSFRMMVVSTERQLLQAIAGDNKDTVFVNVNVVEENMLENQIDVKVESQSEVKVEIDEDVDADYESDYVPDDYVSDGTSDDLVDGEAALLGRFARVKLPPLPTRQRLPEICPEFCRQLDLIQDIKVLPRTILKLIEEQDSRRLPSNPRRVIISEKLAHIVNAGTILECSNWDHSEDSMEQDQICAQCIFRLRDARDFKKVVLSSQDELQLHEPDNDIIIDIKEEGLEEDILEDNKPESDVDDDDPEFIIDTGDTVDSVKDETDYEDIEFLEDEDMPEALDSVNIDSSQQIDQPKQVRIRRRPRRLEPDDDDDGPKGKWPKKLPKSERRKTYRQYSEDDLRKCLEEVRKSVLTPAEASAKYNVPQKTICAKIRAKPDDVLIDNITNTNNGKNLSKRPRASEIKTKVTETEDNNSGDAKTNDAKEAANPDDQRFMYKHKTNIKTILQYTNATLIKAYARDGFSCNFCQFQAKDPFELKQHNLKNHTNDKDTDEAIKVAYVTDLILKLDTTCFICKICKHPLNTVEDCDEVDPNREKMIQLIKEIKTILTFTNATPFKSKIIRYYCAYCSTDGPHFEDPDDLRTHTRTEHVGHRTEKIEYAMRPYWMNEVIKLDIDNLLCTVCCVVINNWNEMFKHLKDKHNIVLDQAYTRVIPYVLRSNLQCALCKESFSNYLHLDGHMNAHYNNYICNDCGETFLNHARLKQHALKHNTGKFKCSFCDKVFTLQKYRRKHEEMIHEQRTKFKCQYCPERFAGEYLRHLHCLEAHPDTVKTITCEFCGDVFTWKQYYTTHIRKKHQKRKPYECGKCNKKFFTNSELKEHMLRHAGAKNFECPVCHKRYVSMNSLKQHTKWHKKKNEA</sequence>
<keyword evidence="2 7" id="KW-0479">Metal-binding</keyword>
<feature type="domain" description="C2H2-type" evidence="9">
    <location>
        <begin position="729"/>
        <end position="756"/>
    </location>
</feature>
<dbReference type="Gene3D" id="3.30.160.60">
    <property type="entry name" value="Classic Zinc Finger"/>
    <property type="match status" value="4"/>
</dbReference>
<dbReference type="PANTHER" id="PTHR24379">
    <property type="entry name" value="KRAB AND ZINC FINGER DOMAIN-CONTAINING"/>
    <property type="match status" value="1"/>
</dbReference>
<gene>
    <name evidence="11" type="ORF">PYW07_013288</name>
</gene>
<dbReference type="Pfam" id="PF07776">
    <property type="entry name" value="zf-AD"/>
    <property type="match status" value="1"/>
</dbReference>
<keyword evidence="12" id="KW-1185">Reference proteome</keyword>
<comment type="subcellular location">
    <subcellularLocation>
        <location evidence="1">Nucleus</location>
    </subcellularLocation>
</comment>
<dbReference type="PROSITE" id="PS50157">
    <property type="entry name" value="ZINC_FINGER_C2H2_2"/>
    <property type="match status" value="6"/>
</dbReference>
<dbReference type="InterPro" id="IPR013087">
    <property type="entry name" value="Znf_C2H2_type"/>
</dbReference>
<feature type="binding site" evidence="7">
    <location>
        <position position="16"/>
    </location>
    <ligand>
        <name>Zn(2+)</name>
        <dbReference type="ChEBI" id="CHEBI:29105"/>
    </ligand>
</feature>
<organism evidence="11 12">
    <name type="scientific">Mythimna separata</name>
    <name type="common">Oriental armyworm</name>
    <name type="synonym">Pseudaletia separata</name>
    <dbReference type="NCBI Taxonomy" id="271217"/>
    <lineage>
        <taxon>Eukaryota</taxon>
        <taxon>Metazoa</taxon>
        <taxon>Ecdysozoa</taxon>
        <taxon>Arthropoda</taxon>
        <taxon>Hexapoda</taxon>
        <taxon>Insecta</taxon>
        <taxon>Pterygota</taxon>
        <taxon>Neoptera</taxon>
        <taxon>Endopterygota</taxon>
        <taxon>Lepidoptera</taxon>
        <taxon>Glossata</taxon>
        <taxon>Ditrysia</taxon>
        <taxon>Noctuoidea</taxon>
        <taxon>Noctuidae</taxon>
        <taxon>Noctuinae</taxon>
        <taxon>Hadenini</taxon>
        <taxon>Mythimna</taxon>
    </lineage>
</organism>
<dbReference type="Proteomes" id="UP001231518">
    <property type="component" value="Chromosome 31"/>
</dbReference>
<dbReference type="InterPro" id="IPR036236">
    <property type="entry name" value="Znf_C2H2_sf"/>
</dbReference>
<dbReference type="SMART" id="SM00355">
    <property type="entry name" value="ZnF_C2H2"/>
    <property type="match status" value="10"/>
</dbReference>
<feature type="domain" description="C2H2-type" evidence="9">
    <location>
        <begin position="870"/>
        <end position="897"/>
    </location>
</feature>
<evidence type="ECO:0000256" key="1">
    <source>
        <dbReference type="ARBA" id="ARBA00004123"/>
    </source>
</evidence>
<evidence type="ECO:0000256" key="7">
    <source>
        <dbReference type="PROSITE-ProRule" id="PRU01263"/>
    </source>
</evidence>
<evidence type="ECO:0000259" key="9">
    <source>
        <dbReference type="PROSITE" id="PS50157"/>
    </source>
</evidence>
<dbReference type="SUPFAM" id="SSF46689">
    <property type="entry name" value="Homeodomain-like"/>
    <property type="match status" value="1"/>
</dbReference>
<dbReference type="PROSITE" id="PS00028">
    <property type="entry name" value="ZINC_FINGER_C2H2_1"/>
    <property type="match status" value="5"/>
</dbReference>
<accession>A0AAD7Y6A5</accession>
<dbReference type="PROSITE" id="PS51915">
    <property type="entry name" value="ZAD"/>
    <property type="match status" value="1"/>
</dbReference>
<dbReference type="SUPFAM" id="SSF57716">
    <property type="entry name" value="Glucocorticoid receptor-like (DNA-binding domain)"/>
    <property type="match status" value="1"/>
</dbReference>
<keyword evidence="4 6" id="KW-0863">Zinc-finger</keyword>
<name>A0AAD7Y6A5_MYTSE</name>